<dbReference type="GO" id="GO:0005665">
    <property type="term" value="C:RNA polymerase II, core complex"/>
    <property type="evidence" value="ECO:0007669"/>
    <property type="project" value="TreeGrafter"/>
</dbReference>
<dbReference type="GO" id="GO:0006283">
    <property type="term" value="P:transcription-coupled nucleotide-excision repair"/>
    <property type="evidence" value="ECO:0007669"/>
    <property type="project" value="TreeGrafter"/>
</dbReference>
<dbReference type="Gene3D" id="2.20.25.10">
    <property type="match status" value="1"/>
</dbReference>
<dbReference type="OrthoDB" id="282270at2759"/>
<protein>
    <recommendedName>
        <fullName evidence="3">DNA-directed RNA polymerase M/15kDa subunit domain-containing protein</fullName>
    </recommendedName>
</protein>
<comment type="caution">
    <text evidence="1">The sequence shown here is derived from an EMBL/GenBank/DDBJ whole genome shotgun (WGS) entry which is preliminary data.</text>
</comment>
<dbReference type="GO" id="GO:0001193">
    <property type="term" value="P:maintenance of transcriptional fidelity during transcription elongation by RNA polymerase II"/>
    <property type="evidence" value="ECO:0007669"/>
    <property type="project" value="TreeGrafter"/>
</dbReference>
<dbReference type="PANTHER" id="PTHR11239:SF17">
    <property type="entry name" value="DNA-DIRECTED RNA POLYMERASE SUBUNIT"/>
    <property type="match status" value="1"/>
</dbReference>
<evidence type="ECO:0000313" key="1">
    <source>
        <dbReference type="EMBL" id="TVU06286.1"/>
    </source>
</evidence>
<name>A0A5J9T4G6_9POAL</name>
<evidence type="ECO:0008006" key="3">
    <source>
        <dbReference type="Google" id="ProtNLM"/>
    </source>
</evidence>
<accession>A0A5J9T4G6</accession>
<dbReference type="GO" id="GO:0003899">
    <property type="term" value="F:DNA-directed RNA polymerase activity"/>
    <property type="evidence" value="ECO:0007669"/>
    <property type="project" value="InterPro"/>
</dbReference>
<sequence>MSTTKFCREWSCFANCILPITITLIQRRYQLTDDRSSAESCLTQEISDNNCVYRNEVHHSAGEQTQVLQDVAFDPTFPRTKTVRCGQCGHGEVVFFQVKQFSTLLMLSDLQVIFN</sequence>
<feature type="non-terminal residue" evidence="1">
    <location>
        <position position="1"/>
    </location>
</feature>
<reference evidence="1 2" key="1">
    <citation type="journal article" date="2019" name="Sci. Rep.">
        <title>A high-quality genome of Eragrostis curvula grass provides insights into Poaceae evolution and supports new strategies to enhance forage quality.</title>
        <authorList>
            <person name="Carballo J."/>
            <person name="Santos B.A.C.M."/>
            <person name="Zappacosta D."/>
            <person name="Garbus I."/>
            <person name="Selva J.P."/>
            <person name="Gallo C.A."/>
            <person name="Diaz A."/>
            <person name="Albertini E."/>
            <person name="Caccamo M."/>
            <person name="Echenique V."/>
        </authorList>
    </citation>
    <scope>NUCLEOTIDE SEQUENCE [LARGE SCALE GENOMIC DNA]</scope>
    <source>
        <strain evidence="2">cv. Victoria</strain>
        <tissue evidence="1">Leaf</tissue>
    </source>
</reference>
<dbReference type="GO" id="GO:0006367">
    <property type="term" value="P:transcription initiation at RNA polymerase II promoter"/>
    <property type="evidence" value="ECO:0007669"/>
    <property type="project" value="TreeGrafter"/>
</dbReference>
<dbReference type="InterPro" id="IPR012164">
    <property type="entry name" value="Rpa12/Rpb9/Rpc10/TFS"/>
</dbReference>
<dbReference type="Proteomes" id="UP000324897">
    <property type="component" value="Unassembled WGS sequence"/>
</dbReference>
<dbReference type="AlphaFoldDB" id="A0A5J9T4G6"/>
<gene>
    <name evidence="1" type="ORF">EJB05_49491</name>
</gene>
<dbReference type="PANTHER" id="PTHR11239">
    <property type="entry name" value="DNA-DIRECTED RNA POLYMERASE"/>
    <property type="match status" value="1"/>
</dbReference>
<proteinExistence type="predicted"/>
<dbReference type="SUPFAM" id="SSF57783">
    <property type="entry name" value="Zinc beta-ribbon"/>
    <property type="match status" value="1"/>
</dbReference>
<dbReference type="Gramene" id="TVU06286">
    <property type="protein sequence ID" value="TVU06286"/>
    <property type="gene ID" value="EJB05_49491"/>
</dbReference>
<evidence type="ECO:0000313" key="2">
    <source>
        <dbReference type="Proteomes" id="UP000324897"/>
    </source>
</evidence>
<organism evidence="1 2">
    <name type="scientific">Eragrostis curvula</name>
    <name type="common">weeping love grass</name>
    <dbReference type="NCBI Taxonomy" id="38414"/>
    <lineage>
        <taxon>Eukaryota</taxon>
        <taxon>Viridiplantae</taxon>
        <taxon>Streptophyta</taxon>
        <taxon>Embryophyta</taxon>
        <taxon>Tracheophyta</taxon>
        <taxon>Spermatophyta</taxon>
        <taxon>Magnoliopsida</taxon>
        <taxon>Liliopsida</taxon>
        <taxon>Poales</taxon>
        <taxon>Poaceae</taxon>
        <taxon>PACMAD clade</taxon>
        <taxon>Chloridoideae</taxon>
        <taxon>Eragrostideae</taxon>
        <taxon>Eragrostidinae</taxon>
        <taxon>Eragrostis</taxon>
    </lineage>
</organism>
<keyword evidence="2" id="KW-1185">Reference proteome</keyword>
<dbReference type="EMBL" id="RWGY01000051">
    <property type="protein sequence ID" value="TVU06286.1"/>
    <property type="molecule type" value="Genomic_DNA"/>
</dbReference>